<dbReference type="OrthoDB" id="3615512at2"/>
<dbReference type="Proteomes" id="UP000323454">
    <property type="component" value="Unassembled WGS sequence"/>
</dbReference>
<reference evidence="1 2" key="2">
    <citation type="submission" date="2019-09" db="EMBL/GenBank/DDBJ databases">
        <authorList>
            <person name="Jin C."/>
        </authorList>
    </citation>
    <scope>NUCLEOTIDE SEQUENCE [LARGE SCALE GENOMIC DNA]</scope>
    <source>
        <strain evidence="1 2">AN110305</strain>
    </source>
</reference>
<organism evidence="1 2">
    <name type="scientific">Solihabitans fulvus</name>
    <dbReference type="NCBI Taxonomy" id="1892852"/>
    <lineage>
        <taxon>Bacteria</taxon>
        <taxon>Bacillati</taxon>
        <taxon>Actinomycetota</taxon>
        <taxon>Actinomycetes</taxon>
        <taxon>Pseudonocardiales</taxon>
        <taxon>Pseudonocardiaceae</taxon>
        <taxon>Solihabitans</taxon>
    </lineage>
</organism>
<dbReference type="AlphaFoldDB" id="A0A5B2X4R5"/>
<sequence>MFGIDDRIVFTFDEWRRLRVTAPAPLLPLAAWLCTDAQPNVAALDAFVGQLQTAARAPDPRLRMVQGNGGVVAFEPGGVRLDSLYDRWETLFLPADLFWPVLTGLRQFLVGTAREPGLGRPAGYPTIERAATWLELAGGAGAVLVNRTSFPREWSGNEVVEAGQGAWQSAELIADETTGAWSGLWRGMEIAGYYDTVSNQPLVYFPVISP</sequence>
<protein>
    <submittedName>
        <fullName evidence="1">Uncharacterized protein</fullName>
    </submittedName>
</protein>
<keyword evidence="2" id="KW-1185">Reference proteome</keyword>
<evidence type="ECO:0000313" key="1">
    <source>
        <dbReference type="EMBL" id="KAA2258111.1"/>
    </source>
</evidence>
<dbReference type="RefSeq" id="WP_149852106.1">
    <property type="nucleotide sequence ID" value="NZ_VUOB01000042.1"/>
</dbReference>
<gene>
    <name evidence="1" type="ORF">F0L68_24355</name>
</gene>
<reference evidence="1 2" key="1">
    <citation type="submission" date="2019-09" db="EMBL/GenBank/DDBJ databases">
        <title>Goodfellowia gen. nov., a new genus of the Pseudonocardineae related to Actinoalloteichus, containing Goodfellowia coeruleoviolacea gen. nov., comb. nov. gen. nov., comb. nov.</title>
        <authorList>
            <person name="Labeda D."/>
        </authorList>
    </citation>
    <scope>NUCLEOTIDE SEQUENCE [LARGE SCALE GENOMIC DNA]</scope>
    <source>
        <strain evidence="1 2">AN110305</strain>
    </source>
</reference>
<accession>A0A5B2X4R5</accession>
<evidence type="ECO:0000313" key="2">
    <source>
        <dbReference type="Proteomes" id="UP000323454"/>
    </source>
</evidence>
<comment type="caution">
    <text evidence="1">The sequence shown here is derived from an EMBL/GenBank/DDBJ whole genome shotgun (WGS) entry which is preliminary data.</text>
</comment>
<name>A0A5B2X4R5_9PSEU</name>
<dbReference type="EMBL" id="VUOB01000042">
    <property type="protein sequence ID" value="KAA2258111.1"/>
    <property type="molecule type" value="Genomic_DNA"/>
</dbReference>
<proteinExistence type="predicted"/>